<reference evidence="5 6" key="1">
    <citation type="submission" date="2015-12" db="EMBL/GenBank/DDBJ databases">
        <title>Haloprofundus marisrubri gen. nov., sp. nov., an extremely halophilic archaeon isolated from the Discovery deep brine-seawater interface in the Red Sea.</title>
        <authorList>
            <person name="Zhang G."/>
            <person name="Stingl U."/>
            <person name="Rashid M."/>
        </authorList>
    </citation>
    <scope>NUCLEOTIDE SEQUENCE [LARGE SCALE GENOMIC DNA]</scope>
    <source>
        <strain evidence="5 6">SB9</strain>
    </source>
</reference>
<feature type="compositionally biased region" description="Acidic residues" evidence="1">
    <location>
        <begin position="369"/>
        <end position="381"/>
    </location>
</feature>
<dbReference type="InterPro" id="IPR036390">
    <property type="entry name" value="WH_DNA-bd_sf"/>
</dbReference>
<evidence type="ECO:0000313" key="5">
    <source>
        <dbReference type="EMBL" id="KTG10694.1"/>
    </source>
</evidence>
<dbReference type="SUPFAM" id="SSF46785">
    <property type="entry name" value="Winged helix' DNA-binding domain"/>
    <property type="match status" value="1"/>
</dbReference>
<feature type="domain" description="DUF7343" evidence="3">
    <location>
        <begin position="307"/>
        <end position="368"/>
    </location>
</feature>
<dbReference type="InterPro" id="IPR055767">
    <property type="entry name" value="DUF7343"/>
</dbReference>
<feature type="compositionally biased region" description="Acidic residues" evidence="1">
    <location>
        <begin position="293"/>
        <end position="302"/>
    </location>
</feature>
<evidence type="ECO:0000256" key="2">
    <source>
        <dbReference type="SAM" id="Phobius"/>
    </source>
</evidence>
<evidence type="ECO:0008006" key="7">
    <source>
        <dbReference type="Google" id="ProtNLM"/>
    </source>
</evidence>
<feature type="transmembrane region" description="Helical" evidence="2">
    <location>
        <begin position="236"/>
        <end position="255"/>
    </location>
</feature>
<keyword evidence="2" id="KW-0472">Membrane</keyword>
<keyword evidence="2" id="KW-0812">Transmembrane</keyword>
<evidence type="ECO:0000259" key="4">
    <source>
        <dbReference type="Pfam" id="PF24036"/>
    </source>
</evidence>
<comment type="caution">
    <text evidence="5">The sequence shown here is derived from an EMBL/GenBank/DDBJ whole genome shotgun (WGS) entry which is preliminary data.</text>
</comment>
<organism evidence="5 6">
    <name type="scientific">Haloprofundus marisrubri</name>
    <dbReference type="NCBI Taxonomy" id="1514971"/>
    <lineage>
        <taxon>Archaea</taxon>
        <taxon>Methanobacteriati</taxon>
        <taxon>Methanobacteriota</taxon>
        <taxon>Stenosarchaea group</taxon>
        <taxon>Halobacteria</taxon>
        <taxon>Halobacteriales</taxon>
        <taxon>Haloferacaceae</taxon>
        <taxon>Haloprofundus</taxon>
    </lineage>
</organism>
<keyword evidence="6" id="KW-1185">Reference proteome</keyword>
<dbReference type="AlphaFoldDB" id="A0A0W1RBF1"/>
<dbReference type="Proteomes" id="UP000054387">
    <property type="component" value="Unassembled WGS sequence"/>
</dbReference>
<dbReference type="InterPro" id="IPR055769">
    <property type="entry name" value="DUF7345"/>
</dbReference>
<keyword evidence="2" id="KW-1133">Transmembrane helix</keyword>
<dbReference type="Pfam" id="PF24036">
    <property type="entry name" value="DUF7345"/>
    <property type="match status" value="1"/>
</dbReference>
<accession>A0A0W1RBF1</accession>
<feature type="region of interest" description="Disordered" evidence="1">
    <location>
        <begin position="267"/>
        <end position="302"/>
    </location>
</feature>
<protein>
    <recommendedName>
        <fullName evidence="7">HTH iclR-type domain-containing protein</fullName>
    </recommendedName>
</protein>
<feature type="domain" description="DUF7345" evidence="4">
    <location>
        <begin position="49"/>
        <end position="178"/>
    </location>
</feature>
<feature type="region of interest" description="Disordered" evidence="1">
    <location>
        <begin position="362"/>
        <end position="381"/>
    </location>
</feature>
<sequence length="381" mass="41012">MRYVALVLAFLVLSAGFAPPAVAATVAGADGGERAVLQTEAPPDTRLIIDVQGSGDANWSVVTRYRLQGNNSTAAFEQYVSDLRTDEANATIDERTFEQFAALSSEATGREMEIRNVTYEGTVENGTGTLNMTFTWTKFADRTDQDLIVGDAFETPNGGTWFPRLEAGQELVIRTPTNWEINRNFQATRNGSSLVAEGPRDLTDESDTGNVIFVSYKYQGSGRATPGGDAEGDLRIIAGVGAVLVFAAMLAAVVLRRRQGFDDVDENIVTVDGPETPRTTGDGGSATVAPPPDDPEETEEDDVDLSLLSDGERVEHLLERNGGRMRQSNIVGETGWSDAKVSQLLSSLADEGRVEKLRLGRENLISLPDEGDDNGEGSDEN</sequence>
<dbReference type="Pfam" id="PF24034">
    <property type="entry name" value="DUF7343"/>
    <property type="match status" value="1"/>
</dbReference>
<dbReference type="STRING" id="1514971.AUR64_05715"/>
<dbReference type="OrthoDB" id="147932at2157"/>
<evidence type="ECO:0000259" key="3">
    <source>
        <dbReference type="Pfam" id="PF24034"/>
    </source>
</evidence>
<dbReference type="RefSeq" id="WP_058580492.1">
    <property type="nucleotide sequence ID" value="NZ_LOPU01000016.1"/>
</dbReference>
<name>A0A0W1RBF1_9EURY</name>
<gene>
    <name evidence="5" type="ORF">AUR64_05715</name>
</gene>
<dbReference type="EMBL" id="LOPU01000016">
    <property type="protein sequence ID" value="KTG10694.1"/>
    <property type="molecule type" value="Genomic_DNA"/>
</dbReference>
<proteinExistence type="predicted"/>
<evidence type="ECO:0000256" key="1">
    <source>
        <dbReference type="SAM" id="MobiDB-lite"/>
    </source>
</evidence>
<evidence type="ECO:0000313" key="6">
    <source>
        <dbReference type="Proteomes" id="UP000054387"/>
    </source>
</evidence>